<dbReference type="CDD" id="cd00454">
    <property type="entry name" value="TrHb1_N"/>
    <property type="match status" value="1"/>
</dbReference>
<gene>
    <name evidence="7" type="ORF">CDN99_15915</name>
</gene>
<dbReference type="GO" id="GO:0046872">
    <property type="term" value="F:metal ion binding"/>
    <property type="evidence" value="ECO:0007669"/>
    <property type="project" value="UniProtKB-KW"/>
</dbReference>
<organism evidence="7 8">
    <name type="scientific">Roseateles aquatilis</name>
    <dbReference type="NCBI Taxonomy" id="431061"/>
    <lineage>
        <taxon>Bacteria</taxon>
        <taxon>Pseudomonadati</taxon>
        <taxon>Pseudomonadota</taxon>
        <taxon>Betaproteobacteria</taxon>
        <taxon>Burkholderiales</taxon>
        <taxon>Sphaerotilaceae</taxon>
        <taxon>Roseateles</taxon>
    </lineage>
</organism>
<feature type="binding site" description="distal binding residue" evidence="5">
    <location>
        <position position="91"/>
    </location>
    <ligand>
        <name>heme</name>
        <dbReference type="ChEBI" id="CHEBI:30413"/>
    </ligand>
    <ligandPart>
        <name>Fe</name>
        <dbReference type="ChEBI" id="CHEBI:18248"/>
    </ligandPart>
</feature>
<proteinExistence type="predicted"/>
<keyword evidence="1" id="KW-0813">Transport</keyword>
<evidence type="ECO:0000313" key="7">
    <source>
        <dbReference type="EMBL" id="OWQ88347.1"/>
    </source>
</evidence>
<dbReference type="SUPFAM" id="SSF46458">
    <property type="entry name" value="Globin-like"/>
    <property type="match status" value="1"/>
</dbReference>
<dbReference type="Gene3D" id="1.10.490.10">
    <property type="entry name" value="Globins"/>
    <property type="match status" value="1"/>
</dbReference>
<dbReference type="GO" id="GO:0019825">
    <property type="term" value="F:oxygen binding"/>
    <property type="evidence" value="ECO:0007669"/>
    <property type="project" value="InterPro"/>
</dbReference>
<evidence type="ECO:0000313" key="8">
    <source>
        <dbReference type="Proteomes" id="UP000197468"/>
    </source>
</evidence>
<keyword evidence="8" id="KW-1185">Reference proteome</keyword>
<comment type="caution">
    <text evidence="7">The sequence shown here is derived from an EMBL/GenBank/DDBJ whole genome shotgun (WGS) entry which is preliminary data.</text>
</comment>
<keyword evidence="3 5" id="KW-0479">Metal-binding</keyword>
<dbReference type="InterPro" id="IPR009050">
    <property type="entry name" value="Globin-like_sf"/>
</dbReference>
<name>A0A246J722_9BURK</name>
<accession>A0A246J722</accession>
<dbReference type="GO" id="GO:0020037">
    <property type="term" value="F:heme binding"/>
    <property type="evidence" value="ECO:0007669"/>
    <property type="project" value="InterPro"/>
</dbReference>
<evidence type="ECO:0000256" key="5">
    <source>
        <dbReference type="PIRSR" id="PIRSR601486-1"/>
    </source>
</evidence>
<dbReference type="EMBL" id="NIOF01000007">
    <property type="protein sequence ID" value="OWQ88347.1"/>
    <property type="molecule type" value="Genomic_DNA"/>
</dbReference>
<dbReference type="AlphaFoldDB" id="A0A246J722"/>
<evidence type="ECO:0000256" key="1">
    <source>
        <dbReference type="ARBA" id="ARBA00022448"/>
    </source>
</evidence>
<feature type="chain" id="PRO_5013032406" evidence="6">
    <location>
        <begin position="21"/>
        <end position="139"/>
    </location>
</feature>
<dbReference type="InterPro" id="IPR012292">
    <property type="entry name" value="Globin/Proto"/>
</dbReference>
<sequence length="139" mass="15064">MLLRSGVLASALLVAGGVFAADDSLYRALGGTEGLTRIASGLVDRAYADERIKLKFDGVNPKFLKEQLRNQFCQLSGGPCVYDGETMKNSHAHLALTKADFNALVEDLQASMDEQGVPFSVQNRLLALLAPMHRDVITK</sequence>
<dbReference type="InterPro" id="IPR001486">
    <property type="entry name" value="Hemoglobin_trunc"/>
</dbReference>
<evidence type="ECO:0000256" key="2">
    <source>
        <dbReference type="ARBA" id="ARBA00022617"/>
    </source>
</evidence>
<dbReference type="OrthoDB" id="9795814at2"/>
<evidence type="ECO:0000256" key="4">
    <source>
        <dbReference type="ARBA" id="ARBA00023004"/>
    </source>
</evidence>
<evidence type="ECO:0000256" key="3">
    <source>
        <dbReference type="ARBA" id="ARBA00022723"/>
    </source>
</evidence>
<protein>
    <submittedName>
        <fullName evidence="7">Group 1 truncated hemoglobin</fullName>
    </submittedName>
</protein>
<keyword evidence="2 5" id="KW-0349">Heme</keyword>
<dbReference type="Proteomes" id="UP000197468">
    <property type="component" value="Unassembled WGS sequence"/>
</dbReference>
<evidence type="ECO:0000256" key="6">
    <source>
        <dbReference type="SAM" id="SignalP"/>
    </source>
</evidence>
<dbReference type="Pfam" id="PF01152">
    <property type="entry name" value="Bac_globin"/>
    <property type="match status" value="1"/>
</dbReference>
<reference evidence="7 8" key="1">
    <citation type="journal article" date="2008" name="Int. J. Syst. Evol. Microbiol.">
        <title>Description of Roseateles aquatilis sp. nov. and Roseateles terrae sp. nov., in the class Betaproteobacteria, and emended description of the genus Roseateles.</title>
        <authorList>
            <person name="Gomila M."/>
            <person name="Bowien B."/>
            <person name="Falsen E."/>
            <person name="Moore E.R."/>
            <person name="Lalucat J."/>
        </authorList>
    </citation>
    <scope>NUCLEOTIDE SEQUENCE [LARGE SCALE GENOMIC DNA]</scope>
    <source>
        <strain evidence="7 8">CCUG 48205</strain>
    </source>
</reference>
<keyword evidence="4 5" id="KW-0408">Iron</keyword>
<feature type="signal peptide" evidence="6">
    <location>
        <begin position="1"/>
        <end position="20"/>
    </location>
</feature>
<keyword evidence="6" id="KW-0732">Signal</keyword>